<dbReference type="AlphaFoldDB" id="A0A822XL03"/>
<reference evidence="1 2" key="1">
    <citation type="journal article" date="2020" name="Mol. Biol. Evol.">
        <title>Distinct Expression and Methylation Patterns for Genes with Different Fates following a Single Whole-Genome Duplication in Flowering Plants.</title>
        <authorList>
            <person name="Shi T."/>
            <person name="Rahmani R.S."/>
            <person name="Gugger P.F."/>
            <person name="Wang M."/>
            <person name="Li H."/>
            <person name="Zhang Y."/>
            <person name="Li Z."/>
            <person name="Wang Q."/>
            <person name="Van de Peer Y."/>
            <person name="Marchal K."/>
            <person name="Chen J."/>
        </authorList>
    </citation>
    <scope>NUCLEOTIDE SEQUENCE [LARGE SCALE GENOMIC DNA]</scope>
    <source>
        <tissue evidence="1">Leaf</tissue>
    </source>
</reference>
<protein>
    <submittedName>
        <fullName evidence="1">Uncharacterized protein</fullName>
    </submittedName>
</protein>
<evidence type="ECO:0000313" key="2">
    <source>
        <dbReference type="Proteomes" id="UP000607653"/>
    </source>
</evidence>
<gene>
    <name evidence="1" type="ORF">HUJ06_020958</name>
</gene>
<evidence type="ECO:0000313" key="1">
    <source>
        <dbReference type="EMBL" id="DAD19495.1"/>
    </source>
</evidence>
<name>A0A822XL03_NELNU</name>
<dbReference type="Proteomes" id="UP000607653">
    <property type="component" value="Unassembled WGS sequence"/>
</dbReference>
<comment type="caution">
    <text evidence="1">The sequence shown here is derived from an EMBL/GenBank/DDBJ whole genome shotgun (WGS) entry which is preliminary data.</text>
</comment>
<accession>A0A822XL03</accession>
<proteinExistence type="predicted"/>
<dbReference type="EMBL" id="DUZY01000001">
    <property type="protein sequence ID" value="DAD19495.1"/>
    <property type="molecule type" value="Genomic_DNA"/>
</dbReference>
<sequence>MKYETGSCKLNDKNSRSGIRRQRKLQVSYTVGHETGFSRKLQQHRLCFSSIHLFAFADDCLPTGFGWASSTSDTGSWHRL</sequence>
<keyword evidence="2" id="KW-1185">Reference proteome</keyword>
<organism evidence="1 2">
    <name type="scientific">Nelumbo nucifera</name>
    <name type="common">Sacred lotus</name>
    <dbReference type="NCBI Taxonomy" id="4432"/>
    <lineage>
        <taxon>Eukaryota</taxon>
        <taxon>Viridiplantae</taxon>
        <taxon>Streptophyta</taxon>
        <taxon>Embryophyta</taxon>
        <taxon>Tracheophyta</taxon>
        <taxon>Spermatophyta</taxon>
        <taxon>Magnoliopsida</taxon>
        <taxon>Proteales</taxon>
        <taxon>Nelumbonaceae</taxon>
        <taxon>Nelumbo</taxon>
    </lineage>
</organism>